<reference evidence="11" key="2">
    <citation type="submission" date="2023-05" db="EMBL/GenBank/DDBJ databases">
        <authorList>
            <consortium name="Lawrence Berkeley National Laboratory"/>
            <person name="Steindorff A."/>
            <person name="Hensen N."/>
            <person name="Bonometti L."/>
            <person name="Westerberg I."/>
            <person name="Brannstrom I.O."/>
            <person name="Guillou S."/>
            <person name="Cros-Aarteil S."/>
            <person name="Calhoun S."/>
            <person name="Haridas S."/>
            <person name="Kuo A."/>
            <person name="Mondo S."/>
            <person name="Pangilinan J."/>
            <person name="Riley R."/>
            <person name="Labutti K."/>
            <person name="Andreopoulos B."/>
            <person name="Lipzen A."/>
            <person name="Chen C."/>
            <person name="Yanf M."/>
            <person name="Daum C."/>
            <person name="Ng V."/>
            <person name="Clum A."/>
            <person name="Ohm R."/>
            <person name="Martin F."/>
            <person name="Silar P."/>
            <person name="Natvig D."/>
            <person name="Lalanne C."/>
            <person name="Gautier V."/>
            <person name="Ament-Velasquez S.L."/>
            <person name="Kruys A."/>
            <person name="Hutchinson M.I."/>
            <person name="Powell A.J."/>
            <person name="Barry K."/>
            <person name="Miller A.N."/>
            <person name="Grigoriev I.V."/>
            <person name="Debuchy R."/>
            <person name="Gladieux P."/>
            <person name="Thoren M.H."/>
            <person name="Johannesson H."/>
        </authorList>
    </citation>
    <scope>NUCLEOTIDE SEQUENCE</scope>
    <source>
        <strain evidence="11">PSN293</strain>
    </source>
</reference>
<proteinExistence type="inferred from homology"/>
<dbReference type="EMBL" id="MU858130">
    <property type="protein sequence ID" value="KAK4212326.1"/>
    <property type="molecule type" value="Genomic_DNA"/>
</dbReference>
<name>A0AAN6Y6M6_9PEZI</name>
<comment type="similarity">
    <text evidence="4">Belongs to the putative lipase ROG1 family.</text>
</comment>
<dbReference type="AlphaFoldDB" id="A0AAN6Y6M6"/>
<dbReference type="GO" id="GO:0016020">
    <property type="term" value="C:membrane"/>
    <property type="evidence" value="ECO:0007669"/>
    <property type="project" value="UniProtKB-SubCell"/>
</dbReference>
<feature type="region of interest" description="Disordered" evidence="9">
    <location>
        <begin position="306"/>
        <end position="384"/>
    </location>
</feature>
<keyword evidence="12" id="KW-1185">Reference proteome</keyword>
<keyword evidence="11" id="KW-0378">Hydrolase</keyword>
<evidence type="ECO:0000256" key="6">
    <source>
        <dbReference type="ARBA" id="ARBA00023128"/>
    </source>
</evidence>
<dbReference type="InterPro" id="IPR029058">
    <property type="entry name" value="AB_hydrolase_fold"/>
</dbReference>
<keyword evidence="8" id="KW-0175">Coiled coil</keyword>
<protein>
    <submittedName>
        <fullName evidence="11">Alpha/Beta hydrolase protein</fullName>
    </submittedName>
</protein>
<dbReference type="PANTHER" id="PTHR48182:SF2">
    <property type="entry name" value="PROTEIN SERAC1"/>
    <property type="match status" value="1"/>
</dbReference>
<keyword evidence="7" id="KW-0472">Membrane</keyword>
<organism evidence="11 12">
    <name type="scientific">Rhypophila decipiens</name>
    <dbReference type="NCBI Taxonomy" id="261697"/>
    <lineage>
        <taxon>Eukaryota</taxon>
        <taxon>Fungi</taxon>
        <taxon>Dikarya</taxon>
        <taxon>Ascomycota</taxon>
        <taxon>Pezizomycotina</taxon>
        <taxon>Sordariomycetes</taxon>
        <taxon>Sordariomycetidae</taxon>
        <taxon>Sordariales</taxon>
        <taxon>Naviculisporaceae</taxon>
        <taxon>Rhypophila</taxon>
    </lineage>
</organism>
<dbReference type="SUPFAM" id="SSF53474">
    <property type="entry name" value="alpha/beta-Hydrolases"/>
    <property type="match status" value="1"/>
</dbReference>
<dbReference type="GO" id="GO:0016787">
    <property type="term" value="F:hydrolase activity"/>
    <property type="evidence" value="ECO:0007669"/>
    <property type="project" value="UniProtKB-KW"/>
</dbReference>
<dbReference type="GO" id="GO:0005783">
    <property type="term" value="C:endoplasmic reticulum"/>
    <property type="evidence" value="ECO:0007669"/>
    <property type="project" value="UniProtKB-SubCell"/>
</dbReference>
<evidence type="ECO:0000256" key="3">
    <source>
        <dbReference type="ARBA" id="ARBA00004370"/>
    </source>
</evidence>
<feature type="domain" description="DUF676" evidence="10">
    <location>
        <begin position="27"/>
        <end position="196"/>
    </location>
</feature>
<evidence type="ECO:0000256" key="8">
    <source>
        <dbReference type="SAM" id="Coils"/>
    </source>
</evidence>
<evidence type="ECO:0000313" key="12">
    <source>
        <dbReference type="Proteomes" id="UP001301769"/>
    </source>
</evidence>
<keyword evidence="5" id="KW-0256">Endoplasmic reticulum</keyword>
<dbReference type="InterPro" id="IPR052374">
    <property type="entry name" value="SERAC1"/>
</dbReference>
<evidence type="ECO:0000313" key="11">
    <source>
        <dbReference type="EMBL" id="KAK4212326.1"/>
    </source>
</evidence>
<dbReference type="PANTHER" id="PTHR48182">
    <property type="entry name" value="PROTEIN SERAC1"/>
    <property type="match status" value="1"/>
</dbReference>
<evidence type="ECO:0000256" key="4">
    <source>
        <dbReference type="ARBA" id="ARBA00007920"/>
    </source>
</evidence>
<evidence type="ECO:0000256" key="9">
    <source>
        <dbReference type="SAM" id="MobiDB-lite"/>
    </source>
</evidence>
<evidence type="ECO:0000256" key="1">
    <source>
        <dbReference type="ARBA" id="ARBA00004173"/>
    </source>
</evidence>
<dbReference type="Pfam" id="PF05057">
    <property type="entry name" value="DUF676"/>
    <property type="match status" value="1"/>
</dbReference>
<feature type="coiled-coil region" evidence="8">
    <location>
        <begin position="170"/>
        <end position="197"/>
    </location>
</feature>
<evidence type="ECO:0000256" key="2">
    <source>
        <dbReference type="ARBA" id="ARBA00004240"/>
    </source>
</evidence>
<gene>
    <name evidence="11" type="ORF">QBC37DRAFT_195919</name>
</gene>
<reference evidence="11" key="1">
    <citation type="journal article" date="2023" name="Mol. Phylogenet. Evol.">
        <title>Genome-scale phylogeny and comparative genomics of the fungal order Sordariales.</title>
        <authorList>
            <person name="Hensen N."/>
            <person name="Bonometti L."/>
            <person name="Westerberg I."/>
            <person name="Brannstrom I.O."/>
            <person name="Guillou S."/>
            <person name="Cros-Aarteil S."/>
            <person name="Calhoun S."/>
            <person name="Haridas S."/>
            <person name="Kuo A."/>
            <person name="Mondo S."/>
            <person name="Pangilinan J."/>
            <person name="Riley R."/>
            <person name="LaButti K."/>
            <person name="Andreopoulos B."/>
            <person name="Lipzen A."/>
            <person name="Chen C."/>
            <person name="Yan M."/>
            <person name="Daum C."/>
            <person name="Ng V."/>
            <person name="Clum A."/>
            <person name="Steindorff A."/>
            <person name="Ohm R.A."/>
            <person name="Martin F."/>
            <person name="Silar P."/>
            <person name="Natvig D.O."/>
            <person name="Lalanne C."/>
            <person name="Gautier V."/>
            <person name="Ament-Velasquez S.L."/>
            <person name="Kruys A."/>
            <person name="Hutchinson M.I."/>
            <person name="Powell A.J."/>
            <person name="Barry K."/>
            <person name="Miller A.N."/>
            <person name="Grigoriev I.V."/>
            <person name="Debuchy R."/>
            <person name="Gladieux P."/>
            <person name="Hiltunen Thoren M."/>
            <person name="Johannesson H."/>
        </authorList>
    </citation>
    <scope>NUCLEOTIDE SEQUENCE</scope>
    <source>
        <strain evidence="11">PSN293</strain>
    </source>
</reference>
<feature type="compositionally biased region" description="Polar residues" evidence="9">
    <location>
        <begin position="315"/>
        <end position="324"/>
    </location>
</feature>
<evidence type="ECO:0000256" key="7">
    <source>
        <dbReference type="ARBA" id="ARBA00023136"/>
    </source>
</evidence>
<dbReference type="GO" id="GO:0005739">
    <property type="term" value="C:mitochondrion"/>
    <property type="evidence" value="ECO:0007669"/>
    <property type="project" value="UniProtKB-SubCell"/>
</dbReference>
<keyword evidence="6" id="KW-0496">Mitochondrion</keyword>
<sequence>MASTSTSPKDQNGLLELVKRENADLDIVAIHGLQGDAIQSWTHERTKFMWLTDYLPEQFPKARIFTYAYNAGVWFNGSTKTIEQESVNLLTYLDHKVEQDRPVIFICHSMGGILLKAAMVKANNERKKYGFLLEHPKVAVFMATPHGGSKIASCVDHLVKLPLPSSWFINKKHIKNLKSHSEELEEMSDNFDERKEEFRAILSFYETKPHPKVGSLVVQKHSANLHEGKLIGLDADHSTICKFESKTDTQLMMVVEELRRTVAKVLPSLNMQTTDLGSTHTSPQYKPQGLVYGIFGQVELEPLSSSPLPSSSLPTYQSTNSLTPQRYRGGWTPIASPSSSNTNLSLSSFNPRSLGESSPNTIIDDNAGSGSLRPSRSASNIRNT</sequence>
<feature type="compositionally biased region" description="Low complexity" evidence="9">
    <location>
        <begin position="336"/>
        <end position="348"/>
    </location>
</feature>
<feature type="compositionally biased region" description="Polar residues" evidence="9">
    <location>
        <begin position="349"/>
        <end position="384"/>
    </location>
</feature>
<accession>A0AAN6Y6M6</accession>
<comment type="subcellular location">
    <subcellularLocation>
        <location evidence="2">Endoplasmic reticulum</location>
    </subcellularLocation>
    <subcellularLocation>
        <location evidence="3">Membrane</location>
    </subcellularLocation>
    <subcellularLocation>
        <location evidence="1">Mitochondrion</location>
    </subcellularLocation>
</comment>
<evidence type="ECO:0000256" key="5">
    <source>
        <dbReference type="ARBA" id="ARBA00022824"/>
    </source>
</evidence>
<comment type="caution">
    <text evidence="11">The sequence shown here is derived from an EMBL/GenBank/DDBJ whole genome shotgun (WGS) entry which is preliminary data.</text>
</comment>
<evidence type="ECO:0000259" key="10">
    <source>
        <dbReference type="Pfam" id="PF05057"/>
    </source>
</evidence>
<dbReference type="Proteomes" id="UP001301769">
    <property type="component" value="Unassembled WGS sequence"/>
</dbReference>
<dbReference type="InterPro" id="IPR007751">
    <property type="entry name" value="DUF676_lipase-like"/>
</dbReference>
<dbReference type="Gene3D" id="3.40.50.1820">
    <property type="entry name" value="alpha/beta hydrolase"/>
    <property type="match status" value="1"/>
</dbReference>